<dbReference type="Pfam" id="PF13091">
    <property type="entry name" value="PLDc_2"/>
    <property type="match status" value="1"/>
</dbReference>
<dbReference type="InterPro" id="IPR006935">
    <property type="entry name" value="Helicase/UvrB_N"/>
</dbReference>
<dbReference type="SMART" id="SM00487">
    <property type="entry name" value="DEXDc"/>
    <property type="match status" value="1"/>
</dbReference>
<name>A0AAP3GXM2_9LACO</name>
<dbReference type="Gene3D" id="3.40.50.300">
    <property type="entry name" value="P-loop containing nucleotide triphosphate hydrolases"/>
    <property type="match status" value="2"/>
</dbReference>
<dbReference type="InterPro" id="IPR058403">
    <property type="entry name" value="DUF8090"/>
</dbReference>
<feature type="domain" description="Helicase ATP-binding" evidence="1">
    <location>
        <begin position="215"/>
        <end position="367"/>
    </location>
</feature>
<dbReference type="RefSeq" id="WP_006586077.1">
    <property type="nucleotide sequence ID" value="NZ_CP160088.1"/>
</dbReference>
<dbReference type="GO" id="GO:0016787">
    <property type="term" value="F:hydrolase activity"/>
    <property type="evidence" value="ECO:0007669"/>
    <property type="project" value="InterPro"/>
</dbReference>
<dbReference type="InterPro" id="IPR025202">
    <property type="entry name" value="PLD-like_dom"/>
</dbReference>
<dbReference type="SUPFAM" id="SSF56024">
    <property type="entry name" value="Phospholipase D/nuclease"/>
    <property type="match status" value="1"/>
</dbReference>
<dbReference type="PROSITE" id="PS51192">
    <property type="entry name" value="HELICASE_ATP_BIND_1"/>
    <property type="match status" value="1"/>
</dbReference>
<dbReference type="SMART" id="SM00490">
    <property type="entry name" value="HELICc"/>
    <property type="match status" value="1"/>
</dbReference>
<dbReference type="SUPFAM" id="SSF52540">
    <property type="entry name" value="P-loop containing nucleoside triphosphate hydrolases"/>
    <property type="match status" value="1"/>
</dbReference>
<accession>A0AAP3GXM2</accession>
<dbReference type="InterPro" id="IPR001650">
    <property type="entry name" value="Helicase_C-like"/>
</dbReference>
<keyword evidence="3" id="KW-0547">Nucleotide-binding</keyword>
<dbReference type="InterPro" id="IPR021835">
    <property type="entry name" value="DUF3427"/>
</dbReference>
<dbReference type="Proteomes" id="UP001213015">
    <property type="component" value="Unassembled WGS sequence"/>
</dbReference>
<evidence type="ECO:0000313" key="4">
    <source>
        <dbReference type="Proteomes" id="UP001213015"/>
    </source>
</evidence>
<dbReference type="PANTHER" id="PTHR47396:SF1">
    <property type="entry name" value="ATP-DEPENDENT HELICASE IRC3-RELATED"/>
    <property type="match status" value="1"/>
</dbReference>
<dbReference type="Pfam" id="PF04851">
    <property type="entry name" value="ResIII"/>
    <property type="match status" value="1"/>
</dbReference>
<keyword evidence="3" id="KW-0067">ATP-binding</keyword>
<dbReference type="Pfam" id="PF00271">
    <property type="entry name" value="Helicase_C"/>
    <property type="match status" value="1"/>
</dbReference>
<dbReference type="PANTHER" id="PTHR47396">
    <property type="entry name" value="TYPE I RESTRICTION ENZYME ECOKI R PROTEIN"/>
    <property type="match status" value="1"/>
</dbReference>
<feature type="domain" description="Helicase C-terminal" evidence="2">
    <location>
        <begin position="418"/>
        <end position="565"/>
    </location>
</feature>
<dbReference type="CDD" id="cd18799">
    <property type="entry name" value="SF2_C_EcoAI-like"/>
    <property type="match status" value="1"/>
</dbReference>
<dbReference type="InterPro" id="IPR050742">
    <property type="entry name" value="Helicase_Restrict-Modif_Enz"/>
</dbReference>
<dbReference type="InterPro" id="IPR027417">
    <property type="entry name" value="P-loop_NTPase"/>
</dbReference>
<dbReference type="GO" id="GO:0005829">
    <property type="term" value="C:cytosol"/>
    <property type="evidence" value="ECO:0007669"/>
    <property type="project" value="TreeGrafter"/>
</dbReference>
<dbReference type="EMBL" id="JAKHLF010000005">
    <property type="protein sequence ID" value="MCZ3844740.1"/>
    <property type="molecule type" value="Genomic_DNA"/>
</dbReference>
<dbReference type="GO" id="GO:0004386">
    <property type="term" value="F:helicase activity"/>
    <property type="evidence" value="ECO:0007669"/>
    <property type="project" value="UniProtKB-KW"/>
</dbReference>
<dbReference type="Pfam" id="PF26350">
    <property type="entry name" value="DUF8090"/>
    <property type="match status" value="1"/>
</dbReference>
<reference evidence="3" key="1">
    <citation type="submission" date="2022-01" db="EMBL/GenBank/DDBJ databases">
        <title>VMRC isolate genome collection.</title>
        <authorList>
            <person name="France M."/>
            <person name="Rutt L."/>
            <person name="Humphrys M."/>
            <person name="Ravel J."/>
        </authorList>
    </citation>
    <scope>NUCLEOTIDE SEQUENCE</scope>
    <source>
        <strain evidence="3">C0127B5</strain>
    </source>
</reference>
<dbReference type="AlphaFoldDB" id="A0AAP3GXM2"/>
<dbReference type="InterPro" id="IPR014001">
    <property type="entry name" value="Helicase_ATP-bd"/>
</dbReference>
<keyword evidence="3" id="KW-0378">Hydrolase</keyword>
<dbReference type="Pfam" id="PF11907">
    <property type="entry name" value="DUF3427"/>
    <property type="match status" value="1"/>
</dbReference>
<organism evidence="3 4">
    <name type="scientific">Lactobacillus mulieris</name>
    <dbReference type="NCBI Taxonomy" id="2508708"/>
    <lineage>
        <taxon>Bacteria</taxon>
        <taxon>Bacillati</taxon>
        <taxon>Bacillota</taxon>
        <taxon>Bacilli</taxon>
        <taxon>Lactobacillales</taxon>
        <taxon>Lactobacillaceae</taxon>
        <taxon>Lactobacillus</taxon>
    </lineage>
</organism>
<evidence type="ECO:0000259" key="2">
    <source>
        <dbReference type="PROSITE" id="PS51194"/>
    </source>
</evidence>
<dbReference type="GO" id="GO:0003677">
    <property type="term" value="F:DNA binding"/>
    <property type="evidence" value="ECO:0007669"/>
    <property type="project" value="InterPro"/>
</dbReference>
<dbReference type="Gene3D" id="3.30.870.10">
    <property type="entry name" value="Endonuclease Chain A"/>
    <property type="match status" value="1"/>
</dbReference>
<evidence type="ECO:0000313" key="3">
    <source>
        <dbReference type="EMBL" id="MCZ3844740.1"/>
    </source>
</evidence>
<dbReference type="PROSITE" id="PS51194">
    <property type="entry name" value="HELICASE_CTER"/>
    <property type="match status" value="1"/>
</dbReference>
<dbReference type="GO" id="GO:0005524">
    <property type="term" value="F:ATP binding"/>
    <property type="evidence" value="ECO:0007669"/>
    <property type="project" value="InterPro"/>
</dbReference>
<dbReference type="CDD" id="cd09204">
    <property type="entry name" value="PLDc_N_DEXD_b2"/>
    <property type="match status" value="1"/>
</dbReference>
<keyword evidence="3" id="KW-0347">Helicase</keyword>
<comment type="caution">
    <text evidence="3">The sequence shown here is derived from an EMBL/GenBank/DDBJ whole genome shotgun (WGS) entry which is preliminary data.</text>
</comment>
<evidence type="ECO:0000259" key="1">
    <source>
        <dbReference type="PROSITE" id="PS51192"/>
    </source>
</evidence>
<gene>
    <name evidence="3" type="ORF">L2422_04295</name>
</gene>
<proteinExistence type="predicted"/>
<dbReference type="CDD" id="cd18032">
    <property type="entry name" value="DEXHc_RE_I_III_res"/>
    <property type="match status" value="1"/>
</dbReference>
<sequence>MDKVLKDAVLNGLYNSNYPGQVNLTPQLLSNSDEKIWLSLRQELLSAKSFIWAVAFISEDMLVPFKQVLEDTEIQGTIITGSYLQFNSPKVFYELLKIPNLTVKISTKAGFHAKGYLFKYENYQTAIIGSANFTRSAMLANSEWCLKVSSTENASLTEQFKNELYKLNSDSIALSTDWIKAYKKNWIKPKAAKPLIPQEITPNKMQREALDNLFEVINQGQRRALVVSATGTGKTYLAAFAVKQYKPKRFLYLVHRTQIAKKTMASFQKVIGGHKKDYGLLSGNHHDYSAKYLFATVQTLSQDELLKTIDPAEFDFILIDEAHRSAAPSYQKILNYLEPQFCLGLTATPERMDKENIFEIYDYNLAYEIRLKDALQEKMLTPFHYVGVEDYEINGQTIDETSDLAYLTAEKRVDYLLKEIDYYGYCGKKAHGLVFCSRQAEAKELALEFTNRGHKAISLTNQNNETDRQKAVKDLEAGKIEYIITVDLFNEGIDIPCLNQIIMLRNTQSSIVFIQQLGRGLRKYPGKDYVTVIDFIGNYQNNYLIPLALTDDRSASIDQAKREAQLPSFIGLSTINFSKVASEKILASLEKVKLDGLKQLRNAYHELKNKLGRSPLLYDFYRLGSVSPLVFAQNTSLSSYAEFLEKMGAEILISSFEHKVLSFLTKELLPGKRIHELLFLKLILDYGKVNRDQFESELKKQGAYYNSEVYDSIQKFLMLDFFDVKTGKTTKKVQYGNAPLIEQLNLFDFTFSEPIKKALENADFKRLFTDLIKTAIALNGQYDNQQKFTLYKSYDRKDACHLLNWPLDVSAPMYGYRVGEKDCPIFIIYNKDEEKRSSVYHNTLSDGRSLHWYTRSPRHLDSDEVVRLLSGKINLHLFVKKSDSASREFFYLGEAEIISAQEEKIGPKQKPTVGMELLLQTPLSSAMYQMLFTCEK</sequence>
<protein>
    <submittedName>
        <fullName evidence="3">DEAD/DEAH box helicase</fullName>
    </submittedName>
</protein>
<dbReference type="GeneID" id="97458766"/>